<feature type="transmembrane region" description="Helical" evidence="3">
    <location>
        <begin position="35"/>
        <end position="55"/>
    </location>
</feature>
<gene>
    <name evidence="4" type="ORF">FJQ54_13760</name>
</gene>
<keyword evidence="1" id="KW-0175">Coiled coil</keyword>
<dbReference type="OrthoDB" id="7391128at2"/>
<evidence type="ECO:0000256" key="1">
    <source>
        <dbReference type="SAM" id="Coils"/>
    </source>
</evidence>
<dbReference type="EMBL" id="VFSU01000030">
    <property type="protein sequence ID" value="TPE59541.1"/>
    <property type="molecule type" value="Genomic_DNA"/>
</dbReference>
<dbReference type="RefSeq" id="WP_140928988.1">
    <property type="nucleotide sequence ID" value="NZ_VFSU01000030.1"/>
</dbReference>
<keyword evidence="5" id="KW-1185">Reference proteome</keyword>
<keyword evidence="3" id="KW-1133">Transmembrane helix</keyword>
<keyword evidence="3" id="KW-0812">Transmembrane</keyword>
<accession>A0A501XFZ2</accession>
<dbReference type="Proteomes" id="UP000319897">
    <property type="component" value="Unassembled WGS sequence"/>
</dbReference>
<proteinExistence type="predicted"/>
<feature type="region of interest" description="Disordered" evidence="2">
    <location>
        <begin position="1"/>
        <end position="28"/>
    </location>
</feature>
<evidence type="ECO:0000256" key="2">
    <source>
        <dbReference type="SAM" id="MobiDB-lite"/>
    </source>
</evidence>
<evidence type="ECO:0000313" key="5">
    <source>
        <dbReference type="Proteomes" id="UP000319897"/>
    </source>
</evidence>
<evidence type="ECO:0000313" key="4">
    <source>
        <dbReference type="EMBL" id="TPE59541.1"/>
    </source>
</evidence>
<feature type="coiled-coil region" evidence="1">
    <location>
        <begin position="59"/>
        <end position="86"/>
    </location>
</feature>
<protein>
    <submittedName>
        <fullName evidence="4">Uncharacterized protein</fullName>
    </submittedName>
</protein>
<organism evidence="4 5">
    <name type="scientific">Sandaracinobacter neustonicus</name>
    <dbReference type="NCBI Taxonomy" id="1715348"/>
    <lineage>
        <taxon>Bacteria</taxon>
        <taxon>Pseudomonadati</taxon>
        <taxon>Pseudomonadota</taxon>
        <taxon>Alphaproteobacteria</taxon>
        <taxon>Sphingomonadales</taxon>
        <taxon>Sphingosinicellaceae</taxon>
        <taxon>Sandaracinobacter</taxon>
    </lineage>
</organism>
<name>A0A501XFZ2_9SPHN</name>
<keyword evidence="3" id="KW-0472">Membrane</keyword>
<dbReference type="AlphaFoldDB" id="A0A501XFZ2"/>
<reference evidence="4 5" key="1">
    <citation type="submission" date="2019-06" db="EMBL/GenBank/DDBJ databases">
        <authorList>
            <person name="Lee I."/>
            <person name="Jang G.I."/>
            <person name="Hwang C.Y."/>
        </authorList>
    </citation>
    <scope>NUCLEOTIDE SEQUENCE [LARGE SCALE GENOMIC DNA]</scope>
    <source>
        <strain evidence="4 5">PAMC 28131</strain>
    </source>
</reference>
<comment type="caution">
    <text evidence="4">The sequence shown here is derived from an EMBL/GenBank/DDBJ whole genome shotgun (WGS) entry which is preliminary data.</text>
</comment>
<evidence type="ECO:0000256" key="3">
    <source>
        <dbReference type="SAM" id="Phobius"/>
    </source>
</evidence>
<sequence length="220" mass="23363">MAGMMRASADQRGWGADQRGWGNEAPAKSAGRRTWAATAWLVAGTIAVAVTSYSLSLKVAAERRDVEKLARQNASLQSDLKALDAELRVRMRMPQLQRWNDSVLGMVPISATQYLANPVQLAAYGDPIEQAAPAVPHAQLAVRDLAPAAHPPAQQPLLVSAQAPARAPAMRPEPAPAAIERVSMERPSVASVGIQRPAADAPQDLIREVEVNFAAGGANQ</sequence>